<reference evidence="2 3" key="1">
    <citation type="journal article" date="2013" name="PLoS Genet.">
        <title>Distinctive expansion of potential virulence genes in the genome of the oomycete fish pathogen Saprolegnia parasitica.</title>
        <authorList>
            <person name="Jiang R.H."/>
            <person name="de Bruijn I."/>
            <person name="Haas B.J."/>
            <person name="Belmonte R."/>
            <person name="Lobach L."/>
            <person name="Christie J."/>
            <person name="van den Ackerveken G."/>
            <person name="Bottin A."/>
            <person name="Bulone V."/>
            <person name="Diaz-Moreno S.M."/>
            <person name="Dumas B."/>
            <person name="Fan L."/>
            <person name="Gaulin E."/>
            <person name="Govers F."/>
            <person name="Grenville-Briggs L.J."/>
            <person name="Horner N.R."/>
            <person name="Levin J.Z."/>
            <person name="Mammella M."/>
            <person name="Meijer H.J."/>
            <person name="Morris P."/>
            <person name="Nusbaum C."/>
            <person name="Oome S."/>
            <person name="Phillips A.J."/>
            <person name="van Rooyen D."/>
            <person name="Rzeszutek E."/>
            <person name="Saraiva M."/>
            <person name="Secombes C.J."/>
            <person name="Seidl M.F."/>
            <person name="Snel B."/>
            <person name="Stassen J.H."/>
            <person name="Sykes S."/>
            <person name="Tripathy S."/>
            <person name="van den Berg H."/>
            <person name="Vega-Arreguin J.C."/>
            <person name="Wawra S."/>
            <person name="Young S.K."/>
            <person name="Zeng Q."/>
            <person name="Dieguez-Uribeondo J."/>
            <person name="Russ C."/>
            <person name="Tyler B.M."/>
            <person name="van West P."/>
        </authorList>
    </citation>
    <scope>NUCLEOTIDE SEQUENCE [LARGE SCALE GENOMIC DNA]</scope>
    <source>
        <strain evidence="2 3">CBS 223.65</strain>
    </source>
</reference>
<dbReference type="GeneID" id="24137312"/>
<gene>
    <name evidence="2" type="ORF">SPRG_15601</name>
</gene>
<feature type="non-terminal residue" evidence="2">
    <location>
        <position position="55"/>
    </location>
</feature>
<evidence type="ECO:0000313" key="3">
    <source>
        <dbReference type="Proteomes" id="UP000030745"/>
    </source>
</evidence>
<keyword evidence="3" id="KW-1185">Reference proteome</keyword>
<dbReference type="KEGG" id="spar:SPRG_15601"/>
<dbReference type="VEuPathDB" id="FungiDB:SPRG_15601"/>
<dbReference type="AlphaFoldDB" id="A0A067BE04"/>
<feature type="compositionally biased region" description="Polar residues" evidence="1">
    <location>
        <begin position="29"/>
        <end position="45"/>
    </location>
</feature>
<dbReference type="Proteomes" id="UP000030745">
    <property type="component" value="Unassembled WGS sequence"/>
</dbReference>
<organism evidence="2 3">
    <name type="scientific">Saprolegnia parasitica (strain CBS 223.65)</name>
    <dbReference type="NCBI Taxonomy" id="695850"/>
    <lineage>
        <taxon>Eukaryota</taxon>
        <taxon>Sar</taxon>
        <taxon>Stramenopiles</taxon>
        <taxon>Oomycota</taxon>
        <taxon>Saprolegniomycetes</taxon>
        <taxon>Saprolegniales</taxon>
        <taxon>Saprolegniaceae</taxon>
        <taxon>Saprolegnia</taxon>
    </lineage>
</organism>
<sequence>MGCFQSTSAHEPGPGRRRQQPPVPPPPSTNTNGNYPDDSSLSFLSENPPPSLLPC</sequence>
<feature type="region of interest" description="Disordered" evidence="1">
    <location>
        <begin position="1"/>
        <end position="55"/>
    </location>
</feature>
<accession>A0A067BE04</accession>
<dbReference type="RefSeq" id="XP_012212699.1">
    <property type="nucleotide sequence ID" value="XM_012357309.1"/>
</dbReference>
<name>A0A067BE04_SAPPC</name>
<protein>
    <submittedName>
        <fullName evidence="2">Uncharacterized protein</fullName>
    </submittedName>
</protein>
<evidence type="ECO:0000256" key="1">
    <source>
        <dbReference type="SAM" id="MobiDB-lite"/>
    </source>
</evidence>
<dbReference type="EMBL" id="KK584031">
    <property type="protein sequence ID" value="KDO16594.1"/>
    <property type="molecule type" value="Genomic_DNA"/>
</dbReference>
<evidence type="ECO:0000313" key="2">
    <source>
        <dbReference type="EMBL" id="KDO16594.1"/>
    </source>
</evidence>
<proteinExistence type="predicted"/>